<keyword evidence="2" id="KW-1133">Transmembrane helix</keyword>
<keyword evidence="2" id="KW-0812">Transmembrane</keyword>
<feature type="region of interest" description="Disordered" evidence="1">
    <location>
        <begin position="161"/>
        <end position="282"/>
    </location>
</feature>
<protein>
    <submittedName>
        <fullName evidence="3">Uncharacterized protein</fullName>
    </submittedName>
</protein>
<feature type="compositionally biased region" description="Acidic residues" evidence="1">
    <location>
        <begin position="231"/>
        <end position="272"/>
    </location>
</feature>
<organism evidence="3">
    <name type="scientific">Cyprideis torosa</name>
    <dbReference type="NCBI Taxonomy" id="163714"/>
    <lineage>
        <taxon>Eukaryota</taxon>
        <taxon>Metazoa</taxon>
        <taxon>Ecdysozoa</taxon>
        <taxon>Arthropoda</taxon>
        <taxon>Crustacea</taxon>
        <taxon>Oligostraca</taxon>
        <taxon>Ostracoda</taxon>
        <taxon>Podocopa</taxon>
        <taxon>Podocopida</taxon>
        <taxon>Cytherocopina</taxon>
        <taxon>Cytheroidea</taxon>
        <taxon>Cytherideidae</taxon>
        <taxon>Cyprideis</taxon>
    </lineage>
</organism>
<sequence>MEMMHCTGHSYSNCGTSFPHVFISYGIIPISYGMISYGIIPISYGMISYGSIPISYGMISYGIIPRTDLREKTNFQYQNSETFPVVFFANPMEITVFITKCARINETRCLSAVEMMVQPMMAMTVVGIVMSVMMSMVVFVDDGINDRFLRRFGVLLLEERKEESELEEEGEGDRGGEAGGGRLVWGAVGGGSASSSDEDEDEDEDEMGEADGEADGAYSVSDTGFGAAGDDIGEGDGDGEGGDDDLDEDDDEDDGDLTDEDEEELDDDDLDGDGAGAEAVAGGTGDLFSLSLPVSPTAGTECETLASASGRCEAHPQQGRCRAVDLWNYCHPWNGHFACLLILSGSYFDGFHGRGPNDGYRIGGDDDLSDHSNASHDLTLKT</sequence>
<accession>A0A7R8WG43</accession>
<dbReference type="EMBL" id="OB663126">
    <property type="protein sequence ID" value="CAD7231010.1"/>
    <property type="molecule type" value="Genomic_DNA"/>
</dbReference>
<reference evidence="3" key="1">
    <citation type="submission" date="2020-11" db="EMBL/GenBank/DDBJ databases">
        <authorList>
            <person name="Tran Van P."/>
        </authorList>
    </citation>
    <scope>NUCLEOTIDE SEQUENCE</scope>
</reference>
<evidence type="ECO:0000256" key="2">
    <source>
        <dbReference type="SAM" id="Phobius"/>
    </source>
</evidence>
<feature type="transmembrane region" description="Helical" evidence="2">
    <location>
        <begin position="46"/>
        <end position="64"/>
    </location>
</feature>
<feature type="compositionally biased region" description="Acidic residues" evidence="1">
    <location>
        <begin position="196"/>
        <end position="214"/>
    </location>
</feature>
<gene>
    <name evidence="3" type="ORF">CTOB1V02_LOCUS8866</name>
</gene>
<evidence type="ECO:0000313" key="3">
    <source>
        <dbReference type="EMBL" id="CAD7231010.1"/>
    </source>
</evidence>
<feature type="compositionally biased region" description="Gly residues" evidence="1">
    <location>
        <begin position="177"/>
        <end position="192"/>
    </location>
</feature>
<name>A0A7R8WG43_9CRUS</name>
<dbReference type="AlphaFoldDB" id="A0A7R8WG43"/>
<feature type="transmembrane region" description="Helical" evidence="2">
    <location>
        <begin position="21"/>
        <end position="40"/>
    </location>
</feature>
<proteinExistence type="predicted"/>
<keyword evidence="2" id="KW-0472">Membrane</keyword>
<evidence type="ECO:0000256" key="1">
    <source>
        <dbReference type="SAM" id="MobiDB-lite"/>
    </source>
</evidence>
<feature type="transmembrane region" description="Helical" evidence="2">
    <location>
        <begin position="120"/>
        <end position="140"/>
    </location>
</feature>